<evidence type="ECO:0000313" key="2">
    <source>
        <dbReference type="EMBL" id="CAH3167681.1"/>
    </source>
</evidence>
<feature type="compositionally biased region" description="Basic residues" evidence="1">
    <location>
        <begin position="61"/>
        <end position="86"/>
    </location>
</feature>
<protein>
    <submittedName>
        <fullName evidence="2">Uncharacterized protein</fullName>
    </submittedName>
</protein>
<proteinExistence type="predicted"/>
<comment type="caution">
    <text evidence="2">The sequence shown here is derived from an EMBL/GenBank/DDBJ whole genome shotgun (WGS) entry which is preliminary data.</text>
</comment>
<evidence type="ECO:0000313" key="3">
    <source>
        <dbReference type="Proteomes" id="UP001159427"/>
    </source>
</evidence>
<keyword evidence="3" id="KW-1185">Reference proteome</keyword>
<organism evidence="2 3">
    <name type="scientific">Porites evermanni</name>
    <dbReference type="NCBI Taxonomy" id="104178"/>
    <lineage>
        <taxon>Eukaryota</taxon>
        <taxon>Metazoa</taxon>
        <taxon>Cnidaria</taxon>
        <taxon>Anthozoa</taxon>
        <taxon>Hexacorallia</taxon>
        <taxon>Scleractinia</taxon>
        <taxon>Fungiina</taxon>
        <taxon>Poritidae</taxon>
        <taxon>Porites</taxon>
    </lineage>
</organism>
<evidence type="ECO:0000256" key="1">
    <source>
        <dbReference type="SAM" id="MobiDB-lite"/>
    </source>
</evidence>
<feature type="region of interest" description="Disordered" evidence="1">
    <location>
        <begin position="52"/>
        <end position="86"/>
    </location>
</feature>
<dbReference type="EMBL" id="CALNXI010001396">
    <property type="protein sequence ID" value="CAH3167681.1"/>
    <property type="molecule type" value="Genomic_DNA"/>
</dbReference>
<dbReference type="Proteomes" id="UP001159427">
    <property type="component" value="Unassembled WGS sequence"/>
</dbReference>
<name>A0ABN8QS74_9CNID</name>
<reference evidence="2 3" key="1">
    <citation type="submission" date="2022-05" db="EMBL/GenBank/DDBJ databases">
        <authorList>
            <consortium name="Genoscope - CEA"/>
            <person name="William W."/>
        </authorList>
    </citation>
    <scope>NUCLEOTIDE SEQUENCE [LARGE SCALE GENOMIC DNA]</scope>
</reference>
<sequence>MGQTESKRCRLCGTRLNPKKKQEMEQSLCPSCRKKGTQAVWENRSVIKSFLFGGGSSGGEKKRKEKRKKKKGGKLKKLRKLRKKNK</sequence>
<gene>
    <name evidence="2" type="ORF">PEVE_00006123</name>
</gene>
<accession>A0ABN8QS74</accession>